<comment type="caution">
    <text evidence="2">The sequence shown here is derived from an EMBL/GenBank/DDBJ whole genome shotgun (WGS) entry which is preliminary data.</text>
</comment>
<gene>
    <name evidence="2" type="ORF">ACE1B6_16110</name>
</gene>
<evidence type="ECO:0000256" key="1">
    <source>
        <dbReference type="SAM" id="Phobius"/>
    </source>
</evidence>
<protein>
    <submittedName>
        <fullName evidence="2">Uncharacterized protein</fullName>
    </submittedName>
</protein>
<keyword evidence="1" id="KW-1133">Transmembrane helix</keyword>
<dbReference type="Proteomes" id="UP001576776">
    <property type="component" value="Unassembled WGS sequence"/>
</dbReference>
<dbReference type="EMBL" id="JBHFNS010000062">
    <property type="protein sequence ID" value="MFB2936776.1"/>
    <property type="molecule type" value="Genomic_DNA"/>
</dbReference>
<sequence length="89" mass="9693">MDFFKGAGFFLIGLSIAKGSFELMRIFGLKDQAMWLLGIIAVTCLITIVVSAVGSEKLINMGHNPYFYLLFASSALLTYLMGIGMAFAN</sequence>
<feature type="transmembrane region" description="Helical" evidence="1">
    <location>
        <begin position="35"/>
        <end position="54"/>
    </location>
</feature>
<keyword evidence="1" id="KW-0472">Membrane</keyword>
<keyword evidence="3" id="KW-1185">Reference proteome</keyword>
<accession>A0ABV4YD70</accession>
<name>A0ABV4YD70_9CYAN</name>
<organism evidence="2 3">
    <name type="scientific">Floridaenema fluviatile BLCC-F154</name>
    <dbReference type="NCBI Taxonomy" id="3153640"/>
    <lineage>
        <taxon>Bacteria</taxon>
        <taxon>Bacillati</taxon>
        <taxon>Cyanobacteriota</taxon>
        <taxon>Cyanophyceae</taxon>
        <taxon>Oscillatoriophycideae</taxon>
        <taxon>Aerosakkonematales</taxon>
        <taxon>Aerosakkonemataceae</taxon>
        <taxon>Floridanema</taxon>
        <taxon>Floridanema fluviatile</taxon>
    </lineage>
</organism>
<dbReference type="RefSeq" id="WP_413258271.1">
    <property type="nucleotide sequence ID" value="NZ_JBHFNS010000062.1"/>
</dbReference>
<keyword evidence="1" id="KW-0812">Transmembrane</keyword>
<reference evidence="2 3" key="1">
    <citation type="submission" date="2024-09" db="EMBL/GenBank/DDBJ databases">
        <title>Floridaenema gen nov. (Aerosakkonemataceae, Aerosakkonematales ord. nov., Cyanobacteria) from benthic tropical and subtropical fresh waters, with the description of four new species.</title>
        <authorList>
            <person name="Moretto J.A."/>
            <person name="Berthold D.E."/>
            <person name="Lefler F.W."/>
            <person name="Huang I.-S."/>
            <person name="Laughinghouse H. IV."/>
        </authorList>
    </citation>
    <scope>NUCLEOTIDE SEQUENCE [LARGE SCALE GENOMIC DNA]</scope>
    <source>
        <strain evidence="2 3">BLCC-F154</strain>
    </source>
</reference>
<evidence type="ECO:0000313" key="3">
    <source>
        <dbReference type="Proteomes" id="UP001576776"/>
    </source>
</evidence>
<evidence type="ECO:0000313" key="2">
    <source>
        <dbReference type="EMBL" id="MFB2936776.1"/>
    </source>
</evidence>
<proteinExistence type="predicted"/>
<feature type="transmembrane region" description="Helical" evidence="1">
    <location>
        <begin position="66"/>
        <end position="88"/>
    </location>
</feature>